<keyword evidence="2" id="KW-1185">Reference proteome</keyword>
<comment type="caution">
    <text evidence="1">The sequence shown here is derived from an EMBL/GenBank/DDBJ whole genome shotgun (WGS) entry which is preliminary data.</text>
</comment>
<proteinExistence type="predicted"/>
<reference evidence="1 2" key="1">
    <citation type="journal article" date="2021" name="Commun. Biol.">
        <title>The genome of Shorea leprosula (Dipterocarpaceae) highlights the ecological relevance of drought in aseasonal tropical rainforests.</title>
        <authorList>
            <person name="Ng K.K.S."/>
            <person name="Kobayashi M.J."/>
            <person name="Fawcett J.A."/>
            <person name="Hatakeyama M."/>
            <person name="Paape T."/>
            <person name="Ng C.H."/>
            <person name="Ang C.C."/>
            <person name="Tnah L.H."/>
            <person name="Lee C.T."/>
            <person name="Nishiyama T."/>
            <person name="Sese J."/>
            <person name="O'Brien M.J."/>
            <person name="Copetti D."/>
            <person name="Mohd Noor M.I."/>
            <person name="Ong R.C."/>
            <person name="Putra M."/>
            <person name="Sireger I.Z."/>
            <person name="Indrioko S."/>
            <person name="Kosugi Y."/>
            <person name="Izuno A."/>
            <person name="Isagi Y."/>
            <person name="Lee S.L."/>
            <person name="Shimizu K.K."/>
        </authorList>
    </citation>
    <scope>NUCLEOTIDE SEQUENCE [LARGE SCALE GENOMIC DNA]</scope>
    <source>
        <strain evidence="1">214</strain>
    </source>
</reference>
<accession>A0AAV5MY09</accession>
<dbReference type="Proteomes" id="UP001054252">
    <property type="component" value="Unassembled WGS sequence"/>
</dbReference>
<evidence type="ECO:0000313" key="1">
    <source>
        <dbReference type="EMBL" id="GKV53834.1"/>
    </source>
</evidence>
<organism evidence="1 2">
    <name type="scientific">Rubroshorea leprosula</name>
    <dbReference type="NCBI Taxonomy" id="152421"/>
    <lineage>
        <taxon>Eukaryota</taxon>
        <taxon>Viridiplantae</taxon>
        <taxon>Streptophyta</taxon>
        <taxon>Embryophyta</taxon>
        <taxon>Tracheophyta</taxon>
        <taxon>Spermatophyta</taxon>
        <taxon>Magnoliopsida</taxon>
        <taxon>eudicotyledons</taxon>
        <taxon>Gunneridae</taxon>
        <taxon>Pentapetalae</taxon>
        <taxon>rosids</taxon>
        <taxon>malvids</taxon>
        <taxon>Malvales</taxon>
        <taxon>Dipterocarpaceae</taxon>
        <taxon>Rubroshorea</taxon>
    </lineage>
</organism>
<protein>
    <submittedName>
        <fullName evidence="1">Uncharacterized protein</fullName>
    </submittedName>
</protein>
<gene>
    <name evidence="1" type="ORF">SLEP1_g60347</name>
</gene>
<feature type="non-terminal residue" evidence="1">
    <location>
        <position position="1"/>
    </location>
</feature>
<name>A0AAV5MY09_9ROSI</name>
<evidence type="ECO:0000313" key="2">
    <source>
        <dbReference type="Proteomes" id="UP001054252"/>
    </source>
</evidence>
<dbReference type="AlphaFoldDB" id="A0AAV5MY09"/>
<dbReference type="EMBL" id="BPVZ01002006">
    <property type="protein sequence ID" value="GKV53834.1"/>
    <property type="molecule type" value="Genomic_DNA"/>
</dbReference>
<sequence>HHKESGAGMLIVIAMHLFEREALDLFCTSAIEELL</sequence>